<reference evidence="1 2" key="1">
    <citation type="journal article" date="2024" name="BMC Biol.">
        <title>Comparative genomics of Ascetosporea gives new insight into the evolutionary basis for animal parasitism in Rhizaria.</title>
        <authorList>
            <person name="Hiltunen Thoren M."/>
            <person name="Onut-Brannstrom I."/>
            <person name="Alfjorden A."/>
            <person name="Peckova H."/>
            <person name="Swords F."/>
            <person name="Hooper C."/>
            <person name="Holzer A.S."/>
            <person name="Bass D."/>
            <person name="Burki F."/>
        </authorList>
    </citation>
    <scope>NUCLEOTIDE SEQUENCE [LARGE SCALE GENOMIC DNA]</scope>
    <source>
        <strain evidence="1">20-A016</strain>
    </source>
</reference>
<accession>A0ABV2AQY8</accession>
<name>A0ABV2AQY8_9EUKA</name>
<evidence type="ECO:0008006" key="3">
    <source>
        <dbReference type="Google" id="ProtNLM"/>
    </source>
</evidence>
<keyword evidence="2" id="KW-1185">Reference proteome</keyword>
<dbReference type="Proteomes" id="UP001439008">
    <property type="component" value="Unassembled WGS sequence"/>
</dbReference>
<dbReference type="EMBL" id="JBDODL010002207">
    <property type="protein sequence ID" value="MES1922097.1"/>
    <property type="molecule type" value="Genomic_DNA"/>
</dbReference>
<evidence type="ECO:0000313" key="2">
    <source>
        <dbReference type="Proteomes" id="UP001439008"/>
    </source>
</evidence>
<evidence type="ECO:0000313" key="1">
    <source>
        <dbReference type="EMBL" id="MES1922097.1"/>
    </source>
</evidence>
<comment type="caution">
    <text evidence="1">The sequence shown here is derived from an EMBL/GenBank/DDBJ whole genome shotgun (WGS) entry which is preliminary data.</text>
</comment>
<protein>
    <recommendedName>
        <fullName evidence="3">Ribosomal protein L32</fullName>
    </recommendedName>
</protein>
<gene>
    <name evidence="1" type="ORF">MHBO_005286</name>
</gene>
<proteinExistence type="predicted"/>
<organism evidence="1 2">
    <name type="scientific">Bonamia ostreae</name>
    <dbReference type="NCBI Taxonomy" id="126728"/>
    <lineage>
        <taxon>Eukaryota</taxon>
        <taxon>Sar</taxon>
        <taxon>Rhizaria</taxon>
        <taxon>Endomyxa</taxon>
        <taxon>Ascetosporea</taxon>
        <taxon>Haplosporida</taxon>
        <taxon>Bonamia</taxon>
    </lineage>
</organism>
<sequence>MVTMNDKQRNKTQQQVLIANRSNMAVVKKRLFPFSSYFGTTKNGENRNATKKQIIKLHK</sequence>